<protein>
    <submittedName>
        <fullName evidence="1">Uncharacterized protein</fullName>
    </submittedName>
</protein>
<dbReference type="EMBL" id="LR796655">
    <property type="protein sequence ID" value="CAB4157139.1"/>
    <property type="molecule type" value="Genomic_DNA"/>
</dbReference>
<evidence type="ECO:0000313" key="1">
    <source>
        <dbReference type="EMBL" id="CAB4157139.1"/>
    </source>
</evidence>
<accession>A0A6J5NDG2</accession>
<name>A0A6J5NDG2_9CAUD</name>
<organism evidence="1">
    <name type="scientific">uncultured Caudovirales phage</name>
    <dbReference type="NCBI Taxonomy" id="2100421"/>
    <lineage>
        <taxon>Viruses</taxon>
        <taxon>Duplodnaviria</taxon>
        <taxon>Heunggongvirae</taxon>
        <taxon>Uroviricota</taxon>
        <taxon>Caudoviricetes</taxon>
        <taxon>Peduoviridae</taxon>
        <taxon>Maltschvirus</taxon>
        <taxon>Maltschvirus maltsch</taxon>
    </lineage>
</organism>
<sequence>MPTIVKLKNSVTTTAAPSTLVQGEVAVNVTDKKVWVGNAASSPVQILGAGATVAGTTLTMTGDGTFSGTGQVKVPAGTTAQRSGSPSAGMMRYNSTTGTFEGYTTAWGSIGGGATGAGGDAVFQENSPTVTTSYTLSTGKNAMSVGPITINSGVSVTVPSGARWVVL</sequence>
<proteinExistence type="predicted"/>
<gene>
    <name evidence="1" type="ORF">UFOVP678_6</name>
</gene>
<reference evidence="1" key="1">
    <citation type="submission" date="2020-04" db="EMBL/GenBank/DDBJ databases">
        <authorList>
            <person name="Chiriac C."/>
            <person name="Salcher M."/>
            <person name="Ghai R."/>
            <person name="Kavagutti S V."/>
        </authorList>
    </citation>
    <scope>NUCLEOTIDE SEQUENCE</scope>
</reference>